<protein>
    <submittedName>
        <fullName evidence="9">FAD-binding oxidoreductase</fullName>
    </submittedName>
</protein>
<dbReference type="Gene3D" id="3.30.300.330">
    <property type="match status" value="1"/>
</dbReference>
<dbReference type="PANTHER" id="PTHR46568">
    <property type="entry name" value="ALKYLDIHYDROXYACETONEPHOSPHATE SYNTHASE, PEROXISOMAL"/>
    <property type="match status" value="1"/>
</dbReference>
<comment type="cofactor">
    <cofactor evidence="6">
        <name>FAD</name>
        <dbReference type="ChEBI" id="CHEBI:57692"/>
    </cofactor>
</comment>
<dbReference type="OrthoDB" id="9811557at2"/>
<evidence type="ECO:0000256" key="3">
    <source>
        <dbReference type="ARBA" id="ARBA00022827"/>
    </source>
</evidence>
<evidence type="ECO:0000313" key="9">
    <source>
        <dbReference type="EMBL" id="PTU32047.1"/>
    </source>
</evidence>
<accession>A0A2T5MHL0</accession>
<organism evidence="9 10">
    <name type="scientific">Stenotrophobium rhamnosiphilum</name>
    <dbReference type="NCBI Taxonomy" id="2029166"/>
    <lineage>
        <taxon>Bacteria</taxon>
        <taxon>Pseudomonadati</taxon>
        <taxon>Pseudomonadota</taxon>
        <taxon>Gammaproteobacteria</taxon>
        <taxon>Nevskiales</taxon>
        <taxon>Nevskiaceae</taxon>
        <taxon>Stenotrophobium</taxon>
    </lineage>
</organism>
<sequence>MRRWNGWGDDSDIFALTDDARAFVRERVGDGVPSTDATREQALKTVPESRVKSPLFVTDAATRLDRSRGQSFPDWIAMRSGRMGPYADGVAFPTTHDEAAVALAEAKKIGAIVIPYGGGTSVVGHLNVPAGDQPVVNISLERMNKLLKLDETSMLATIGAGTPGPQVEALLKPHGYLLGHFPQSYEYSTLGGWVVTRSSGQQSYRYGRIENMFAAGRLVTPRGELDVGGMPASSAGQDLREAVMGSEGRFGLLTEATVRVRRLPEREDFHGVFFPSWEIGLDAVRTMVQSDVPLSMLRLSNEIETETQLALVAGHKTALTWLNRYLRLRGIGQGACMLMIGVTGSEIECNHSRHRALDIAASFKGAHVGRFMGKAWAKNRFRGPYLRNALWEAGYAADTVETAINWNKVTPLMRAIEQTARDVLGKENEKVHAFTHLSHVYRQGCSIYSTFVFRSTGNFEGDYERWRKLKSRLCETMVEHGGTISHQHGVGVDHAPYMPAEKGALGMDLIRAMAREFDPQAMMNPGKLFV</sequence>
<dbReference type="InterPro" id="IPR016164">
    <property type="entry name" value="FAD-linked_Oxase-like_C"/>
</dbReference>
<evidence type="ECO:0000313" key="10">
    <source>
        <dbReference type="Proteomes" id="UP000244248"/>
    </source>
</evidence>
<dbReference type="InterPro" id="IPR016171">
    <property type="entry name" value="Vanillyl_alc_oxidase_C-sub2"/>
</dbReference>
<dbReference type="GO" id="GO:0008609">
    <property type="term" value="F:alkylglycerone-phosphate synthase activity"/>
    <property type="evidence" value="ECO:0007669"/>
    <property type="project" value="InterPro"/>
</dbReference>
<feature type="domain" description="FAD-binding PCMH-type" evidence="8">
    <location>
        <begin position="83"/>
        <end position="263"/>
    </location>
</feature>
<evidence type="ECO:0000256" key="2">
    <source>
        <dbReference type="ARBA" id="ARBA00022630"/>
    </source>
</evidence>
<dbReference type="EMBL" id="QANS01000002">
    <property type="protein sequence ID" value="PTU32047.1"/>
    <property type="molecule type" value="Genomic_DNA"/>
</dbReference>
<feature type="binding site" evidence="5">
    <location>
        <position position="387"/>
    </location>
    <ligand>
        <name>substrate</name>
    </ligand>
</feature>
<evidence type="ECO:0000259" key="8">
    <source>
        <dbReference type="PROSITE" id="PS51387"/>
    </source>
</evidence>
<dbReference type="PANTHER" id="PTHR46568:SF1">
    <property type="entry name" value="ALKYLDIHYDROXYACETONEPHOSPHATE SYNTHASE, PEROXISOMAL"/>
    <property type="match status" value="1"/>
</dbReference>
<dbReference type="SUPFAM" id="SSF56176">
    <property type="entry name" value="FAD-binding/transporter-associated domain-like"/>
    <property type="match status" value="1"/>
</dbReference>
<dbReference type="InterPro" id="IPR016169">
    <property type="entry name" value="FAD-bd_PCMH_sub2"/>
</dbReference>
<feature type="binding site" evidence="6">
    <location>
        <begin position="115"/>
        <end position="121"/>
    </location>
    <ligand>
        <name>FAD</name>
        <dbReference type="ChEBI" id="CHEBI:57692"/>
    </ligand>
</feature>
<keyword evidence="3 6" id="KW-0274">FAD</keyword>
<dbReference type="Pfam" id="PF01565">
    <property type="entry name" value="FAD_binding_4"/>
    <property type="match status" value="1"/>
</dbReference>
<dbReference type="Gene3D" id="1.10.45.10">
    <property type="entry name" value="Vanillyl-alcohol Oxidase, Chain A, domain 4"/>
    <property type="match status" value="1"/>
</dbReference>
<dbReference type="InterPro" id="IPR004113">
    <property type="entry name" value="FAD-bd_oxidored_4_C"/>
</dbReference>
<keyword evidence="2" id="KW-0285">Flavoprotein</keyword>
<feature type="site" description="Important for enzyme activity" evidence="7">
    <location>
        <position position="298"/>
    </location>
</feature>
<dbReference type="InterPro" id="IPR025650">
    <property type="entry name" value="Alkyl-DHAP_Synthase"/>
</dbReference>
<dbReference type="GO" id="GO:0008610">
    <property type="term" value="P:lipid biosynthetic process"/>
    <property type="evidence" value="ECO:0007669"/>
    <property type="project" value="InterPro"/>
</dbReference>
<evidence type="ECO:0000256" key="1">
    <source>
        <dbReference type="ARBA" id="ARBA00008000"/>
    </source>
</evidence>
<dbReference type="InterPro" id="IPR036318">
    <property type="entry name" value="FAD-bd_PCMH-like_sf"/>
</dbReference>
<dbReference type="InterPro" id="IPR006094">
    <property type="entry name" value="Oxid_FAD_bind_N"/>
</dbReference>
<comment type="similarity">
    <text evidence="1">Belongs to the FAD-binding oxidoreductase/transferase type 4 family.</text>
</comment>
<dbReference type="Gene3D" id="3.30.70.3450">
    <property type="match status" value="1"/>
</dbReference>
<dbReference type="GO" id="GO:0071949">
    <property type="term" value="F:FAD binding"/>
    <property type="evidence" value="ECO:0007669"/>
    <property type="project" value="InterPro"/>
</dbReference>
<evidence type="ECO:0000256" key="6">
    <source>
        <dbReference type="PIRSR" id="PIRSR625650-3"/>
    </source>
</evidence>
<feature type="binding site" evidence="6">
    <location>
        <begin position="196"/>
        <end position="199"/>
    </location>
    <ligand>
        <name>FAD</name>
        <dbReference type="ChEBI" id="CHEBI:57692"/>
    </ligand>
</feature>
<evidence type="ECO:0000256" key="5">
    <source>
        <dbReference type="PIRSR" id="PIRSR625650-2"/>
    </source>
</evidence>
<feature type="active site" description="Proton donor/acceptor" evidence="4">
    <location>
        <position position="448"/>
    </location>
</feature>
<dbReference type="InterPro" id="IPR016166">
    <property type="entry name" value="FAD-bd_PCMH"/>
</dbReference>
<keyword evidence="10" id="KW-1185">Reference proteome</keyword>
<dbReference type="RefSeq" id="WP_107939238.1">
    <property type="nucleotide sequence ID" value="NZ_QANS01000002.1"/>
</dbReference>
<dbReference type="Gene3D" id="3.30.465.10">
    <property type="match status" value="1"/>
</dbReference>
<name>A0A2T5MHL0_9GAMM</name>
<dbReference type="PROSITE" id="PS51387">
    <property type="entry name" value="FAD_PCMH"/>
    <property type="match status" value="1"/>
</dbReference>
<proteinExistence type="inferred from homology"/>
<dbReference type="AlphaFoldDB" id="A0A2T5MHL0"/>
<comment type="caution">
    <text evidence="9">The sequence shown here is derived from an EMBL/GenBank/DDBJ whole genome shotgun (WGS) entry which is preliminary data.</text>
</comment>
<gene>
    <name evidence="9" type="ORF">CJD38_05050</name>
</gene>
<evidence type="ECO:0000256" key="4">
    <source>
        <dbReference type="PIRSR" id="PIRSR625650-1"/>
    </source>
</evidence>
<dbReference type="SUPFAM" id="SSF55103">
    <property type="entry name" value="FAD-linked oxidases, C-terminal domain"/>
    <property type="match status" value="1"/>
</dbReference>
<reference evidence="9 10" key="1">
    <citation type="submission" date="2018-04" db="EMBL/GenBank/DDBJ databases">
        <title>Novel species isolated from glacier.</title>
        <authorList>
            <person name="Liu Q."/>
            <person name="Xin Y.-H."/>
        </authorList>
    </citation>
    <scope>NUCLEOTIDE SEQUENCE [LARGE SCALE GENOMIC DNA]</scope>
    <source>
        <strain evidence="9 10">GT1R17</strain>
    </source>
</reference>
<evidence type="ECO:0000256" key="7">
    <source>
        <dbReference type="PIRSR" id="PIRSR625650-4"/>
    </source>
</evidence>
<dbReference type="Proteomes" id="UP000244248">
    <property type="component" value="Unassembled WGS sequence"/>
</dbReference>
<dbReference type="Pfam" id="PF02913">
    <property type="entry name" value="FAD-oxidase_C"/>
    <property type="match status" value="1"/>
</dbReference>